<dbReference type="AlphaFoldDB" id="A0AAE0CPL2"/>
<accession>A0AAE0CPL2</accession>
<keyword evidence="1" id="KW-1133">Transmembrane helix</keyword>
<keyword evidence="3" id="KW-1185">Reference proteome</keyword>
<evidence type="ECO:0000313" key="2">
    <source>
        <dbReference type="EMBL" id="KAK2658228.1"/>
    </source>
</evidence>
<organism evidence="2 3">
    <name type="scientific">Dipteronia dyeriana</name>
    <dbReference type="NCBI Taxonomy" id="168575"/>
    <lineage>
        <taxon>Eukaryota</taxon>
        <taxon>Viridiplantae</taxon>
        <taxon>Streptophyta</taxon>
        <taxon>Embryophyta</taxon>
        <taxon>Tracheophyta</taxon>
        <taxon>Spermatophyta</taxon>
        <taxon>Magnoliopsida</taxon>
        <taxon>eudicotyledons</taxon>
        <taxon>Gunneridae</taxon>
        <taxon>Pentapetalae</taxon>
        <taxon>rosids</taxon>
        <taxon>malvids</taxon>
        <taxon>Sapindales</taxon>
        <taxon>Sapindaceae</taxon>
        <taxon>Hippocastanoideae</taxon>
        <taxon>Acereae</taxon>
        <taxon>Dipteronia</taxon>
    </lineage>
</organism>
<reference evidence="2" key="1">
    <citation type="journal article" date="2023" name="Plant J.">
        <title>Genome sequences and population genomics provide insights into the demographic history, inbreeding, and mutation load of two 'living fossil' tree species of Dipteronia.</title>
        <authorList>
            <person name="Feng Y."/>
            <person name="Comes H.P."/>
            <person name="Chen J."/>
            <person name="Zhu S."/>
            <person name="Lu R."/>
            <person name="Zhang X."/>
            <person name="Li P."/>
            <person name="Qiu J."/>
            <person name="Olsen K.M."/>
            <person name="Qiu Y."/>
        </authorList>
    </citation>
    <scope>NUCLEOTIDE SEQUENCE</scope>
    <source>
        <strain evidence="2">KIB01</strain>
    </source>
</reference>
<gene>
    <name evidence="2" type="ORF">Ddye_004761</name>
</gene>
<evidence type="ECO:0000313" key="3">
    <source>
        <dbReference type="Proteomes" id="UP001280121"/>
    </source>
</evidence>
<sequence length="99" mass="11647">MVINLFRVLFEILVPLILPFLLFSWVGELMLYSGCFIPSSNHFATSYRCFYMFYSFVIVTTSNETIIIWSVDFDLFSLYFACFGRTIGQLYFSMKKRAP</sequence>
<keyword evidence="1" id="KW-0472">Membrane</keyword>
<protein>
    <submittedName>
        <fullName evidence="2">Uncharacterized protein</fullName>
    </submittedName>
</protein>
<evidence type="ECO:0000256" key="1">
    <source>
        <dbReference type="SAM" id="Phobius"/>
    </source>
</evidence>
<comment type="caution">
    <text evidence="2">The sequence shown here is derived from an EMBL/GenBank/DDBJ whole genome shotgun (WGS) entry which is preliminary data.</text>
</comment>
<name>A0AAE0CPL2_9ROSI</name>
<dbReference type="Proteomes" id="UP001280121">
    <property type="component" value="Unassembled WGS sequence"/>
</dbReference>
<feature type="transmembrane region" description="Helical" evidence="1">
    <location>
        <begin position="49"/>
        <end position="70"/>
    </location>
</feature>
<proteinExistence type="predicted"/>
<feature type="transmembrane region" description="Helical" evidence="1">
    <location>
        <begin position="12"/>
        <end position="37"/>
    </location>
</feature>
<keyword evidence="1" id="KW-0812">Transmembrane</keyword>
<dbReference type="EMBL" id="JANJYI010000002">
    <property type="protein sequence ID" value="KAK2658228.1"/>
    <property type="molecule type" value="Genomic_DNA"/>
</dbReference>